<dbReference type="Proteomes" id="UP001204524">
    <property type="component" value="Unassembled WGS sequence"/>
</dbReference>
<keyword evidence="1" id="KW-0812">Transmembrane</keyword>
<dbReference type="EMBL" id="JANARS010000004">
    <property type="protein sequence ID" value="MCP3422447.1"/>
    <property type="molecule type" value="Genomic_DNA"/>
</dbReference>
<reference evidence="2 3" key="1">
    <citation type="submission" date="2022-06" db="EMBL/GenBank/DDBJ databases">
        <authorList>
            <person name="So Y."/>
        </authorList>
    </citation>
    <scope>NUCLEOTIDE SEQUENCE [LARGE SCALE GENOMIC DNA]</scope>
    <source>
        <strain evidence="2 3">STR3</strain>
    </source>
</reference>
<name>A0ABT1KXG1_9ACTN</name>
<evidence type="ECO:0000313" key="2">
    <source>
        <dbReference type="EMBL" id="MCP3422447.1"/>
    </source>
</evidence>
<comment type="caution">
    <text evidence="2">The sequence shown here is derived from an EMBL/GenBank/DDBJ whole genome shotgun (WGS) entry which is preliminary data.</text>
</comment>
<accession>A0ABT1KXG1</accession>
<gene>
    <name evidence="2" type="ORF">NCI01_11620</name>
</gene>
<feature type="transmembrane region" description="Helical" evidence="1">
    <location>
        <begin position="22"/>
        <end position="40"/>
    </location>
</feature>
<keyword evidence="1" id="KW-0472">Membrane</keyword>
<protein>
    <submittedName>
        <fullName evidence="2">Uncharacterized protein</fullName>
    </submittedName>
</protein>
<proteinExistence type="predicted"/>
<feature type="transmembrane region" description="Helical" evidence="1">
    <location>
        <begin position="109"/>
        <end position="130"/>
    </location>
</feature>
<keyword evidence="3" id="KW-1185">Reference proteome</keyword>
<sequence length="139" mass="14729">MSIFAFAAPPLVERVGDSHPHIAFHIVAAGLLGWATLVALRLRRTTSPDARAARLLLGALLVSIPAAVLGNLTELVAAVGRLADDSWESRRTEDLFGDDGGLHFLASNLTIPALMLSMLLTLVVATAAAIQGRRLESVR</sequence>
<dbReference type="RefSeq" id="WP_254181640.1">
    <property type="nucleotide sequence ID" value="NZ_JANARS010000004.1"/>
</dbReference>
<organism evidence="2 3">
    <name type="scientific">Nocardioides pinisoli</name>
    <dbReference type="NCBI Taxonomy" id="2950279"/>
    <lineage>
        <taxon>Bacteria</taxon>
        <taxon>Bacillati</taxon>
        <taxon>Actinomycetota</taxon>
        <taxon>Actinomycetes</taxon>
        <taxon>Propionibacteriales</taxon>
        <taxon>Nocardioidaceae</taxon>
        <taxon>Nocardioides</taxon>
    </lineage>
</organism>
<evidence type="ECO:0000313" key="3">
    <source>
        <dbReference type="Proteomes" id="UP001204524"/>
    </source>
</evidence>
<feature type="transmembrane region" description="Helical" evidence="1">
    <location>
        <begin position="52"/>
        <end position="72"/>
    </location>
</feature>
<keyword evidence="1" id="KW-1133">Transmembrane helix</keyword>
<evidence type="ECO:0000256" key="1">
    <source>
        <dbReference type="SAM" id="Phobius"/>
    </source>
</evidence>